<dbReference type="Proteomes" id="UP001066276">
    <property type="component" value="Chromosome 1_1"/>
</dbReference>
<proteinExistence type="predicted"/>
<evidence type="ECO:0000313" key="2">
    <source>
        <dbReference type="Proteomes" id="UP001066276"/>
    </source>
</evidence>
<dbReference type="AlphaFoldDB" id="A0AAV7WX73"/>
<sequence>MSPRLSGVRCGLCIEMAGPQAETAIAAAILCDSWACDGSLGLSCWAGRGLDTAQEGTIEHPVQRERAGGRALR</sequence>
<gene>
    <name evidence="1" type="ORF">NDU88_006296</name>
</gene>
<reference evidence="1" key="1">
    <citation type="journal article" date="2022" name="bioRxiv">
        <title>Sequencing and chromosome-scale assembly of the giantPleurodeles waltlgenome.</title>
        <authorList>
            <person name="Brown T."/>
            <person name="Elewa A."/>
            <person name="Iarovenko S."/>
            <person name="Subramanian E."/>
            <person name="Araus A.J."/>
            <person name="Petzold A."/>
            <person name="Susuki M."/>
            <person name="Suzuki K.-i.T."/>
            <person name="Hayashi T."/>
            <person name="Toyoda A."/>
            <person name="Oliveira C."/>
            <person name="Osipova E."/>
            <person name="Leigh N.D."/>
            <person name="Simon A."/>
            <person name="Yun M.H."/>
        </authorList>
    </citation>
    <scope>NUCLEOTIDE SEQUENCE</scope>
    <source>
        <strain evidence="1">20211129_DDA</strain>
        <tissue evidence="1">Liver</tissue>
    </source>
</reference>
<accession>A0AAV7WX73</accession>
<evidence type="ECO:0000313" key="1">
    <source>
        <dbReference type="EMBL" id="KAJ1218719.1"/>
    </source>
</evidence>
<name>A0AAV7WX73_PLEWA</name>
<keyword evidence="2" id="KW-1185">Reference proteome</keyword>
<protein>
    <submittedName>
        <fullName evidence="1">Uncharacterized protein</fullName>
    </submittedName>
</protein>
<organism evidence="1 2">
    <name type="scientific">Pleurodeles waltl</name>
    <name type="common">Iberian ribbed newt</name>
    <dbReference type="NCBI Taxonomy" id="8319"/>
    <lineage>
        <taxon>Eukaryota</taxon>
        <taxon>Metazoa</taxon>
        <taxon>Chordata</taxon>
        <taxon>Craniata</taxon>
        <taxon>Vertebrata</taxon>
        <taxon>Euteleostomi</taxon>
        <taxon>Amphibia</taxon>
        <taxon>Batrachia</taxon>
        <taxon>Caudata</taxon>
        <taxon>Salamandroidea</taxon>
        <taxon>Salamandridae</taxon>
        <taxon>Pleurodelinae</taxon>
        <taxon>Pleurodeles</taxon>
    </lineage>
</organism>
<comment type="caution">
    <text evidence="1">The sequence shown here is derived from an EMBL/GenBank/DDBJ whole genome shotgun (WGS) entry which is preliminary data.</text>
</comment>
<dbReference type="EMBL" id="JANPWB010000001">
    <property type="protein sequence ID" value="KAJ1218719.1"/>
    <property type="molecule type" value="Genomic_DNA"/>
</dbReference>